<gene>
    <name evidence="2" type="ORF">HMN09_00913200</name>
</gene>
<evidence type="ECO:0000313" key="2">
    <source>
        <dbReference type="EMBL" id="KAF7300300.1"/>
    </source>
</evidence>
<dbReference type="OrthoDB" id="3252187at2759"/>
<dbReference type="EMBL" id="JACAZE010000013">
    <property type="protein sequence ID" value="KAF7300300.1"/>
    <property type="molecule type" value="Genomic_DNA"/>
</dbReference>
<sequence length="244" mass="27857">MVSPSRLRGDHGTENIHVAAFMERMRGLRRGSYIWGRSVHNVRIERLWVDVTAQVTAAWADTFTQLELHANLNINNRAHIWLLHFLFLGTINTQLAFFAESWNQHRIQIRRGPNRSPTDMFVFDMFVSGVRGNILPPEEENLTQEELELHGIDWDGLRDETLLESQQNNNPTDENDSSWVGQVGPPAELSEVIVDPPEGVFTDDEFAELVEMFSPHLGSPDPPDVIALWSFALAHVRVIRPDVF</sequence>
<accession>A0A8H6SK59</accession>
<evidence type="ECO:0000313" key="3">
    <source>
        <dbReference type="Proteomes" id="UP000613580"/>
    </source>
</evidence>
<reference evidence="2" key="1">
    <citation type="submission" date="2020-05" db="EMBL/GenBank/DDBJ databases">
        <title>Mycena genomes resolve the evolution of fungal bioluminescence.</title>
        <authorList>
            <person name="Tsai I.J."/>
        </authorList>
    </citation>
    <scope>NUCLEOTIDE SEQUENCE</scope>
    <source>
        <strain evidence="2">110903Hualien_Pintung</strain>
    </source>
</reference>
<dbReference type="Proteomes" id="UP000613580">
    <property type="component" value="Unassembled WGS sequence"/>
</dbReference>
<protein>
    <recommendedName>
        <fullName evidence="1">Integrase core domain-containing protein</fullName>
    </recommendedName>
</protein>
<comment type="caution">
    <text evidence="2">The sequence shown here is derived from an EMBL/GenBank/DDBJ whole genome shotgun (WGS) entry which is preliminary data.</text>
</comment>
<proteinExistence type="predicted"/>
<keyword evidence="3" id="KW-1185">Reference proteome</keyword>
<dbReference type="InterPro" id="IPR058913">
    <property type="entry name" value="Integrase_dom_put"/>
</dbReference>
<dbReference type="PANTHER" id="PTHR46791">
    <property type="entry name" value="EXPRESSED PROTEIN"/>
    <property type="match status" value="1"/>
</dbReference>
<name>A0A8H6SK59_MYCCL</name>
<dbReference type="AlphaFoldDB" id="A0A8H6SK59"/>
<feature type="domain" description="Integrase core" evidence="1">
    <location>
        <begin position="4"/>
        <end position="126"/>
    </location>
</feature>
<dbReference type="PANTHER" id="PTHR46791:SF5">
    <property type="entry name" value="CLR5 DOMAIN-CONTAINING PROTEIN-RELATED"/>
    <property type="match status" value="1"/>
</dbReference>
<organism evidence="2 3">
    <name type="scientific">Mycena chlorophos</name>
    <name type="common">Agaric fungus</name>
    <name type="synonym">Agaricus chlorophos</name>
    <dbReference type="NCBI Taxonomy" id="658473"/>
    <lineage>
        <taxon>Eukaryota</taxon>
        <taxon>Fungi</taxon>
        <taxon>Dikarya</taxon>
        <taxon>Basidiomycota</taxon>
        <taxon>Agaricomycotina</taxon>
        <taxon>Agaricomycetes</taxon>
        <taxon>Agaricomycetidae</taxon>
        <taxon>Agaricales</taxon>
        <taxon>Marasmiineae</taxon>
        <taxon>Mycenaceae</taxon>
        <taxon>Mycena</taxon>
    </lineage>
</organism>
<dbReference type="Pfam" id="PF24764">
    <property type="entry name" value="rva_4"/>
    <property type="match status" value="1"/>
</dbReference>
<evidence type="ECO:0000259" key="1">
    <source>
        <dbReference type="Pfam" id="PF24764"/>
    </source>
</evidence>